<evidence type="ECO:0000313" key="1">
    <source>
        <dbReference type="EMBL" id="EYC42772.1"/>
    </source>
</evidence>
<protein>
    <recommendedName>
        <fullName evidence="3">DDE Tnp4 domain-containing protein</fullName>
    </recommendedName>
</protein>
<evidence type="ECO:0000313" key="2">
    <source>
        <dbReference type="Proteomes" id="UP000024635"/>
    </source>
</evidence>
<reference evidence="2" key="1">
    <citation type="journal article" date="2015" name="Nat. Genet.">
        <title>The genome and transcriptome of the zoonotic hookworm Ancylostoma ceylanicum identify infection-specific gene families.</title>
        <authorList>
            <person name="Schwarz E.M."/>
            <person name="Hu Y."/>
            <person name="Antoshechkin I."/>
            <person name="Miller M.M."/>
            <person name="Sternberg P.W."/>
            <person name="Aroian R.V."/>
        </authorList>
    </citation>
    <scope>NUCLEOTIDE SEQUENCE</scope>
    <source>
        <strain evidence="2">HY135</strain>
    </source>
</reference>
<keyword evidence="2" id="KW-1185">Reference proteome</keyword>
<name>A0A016WU31_9BILA</name>
<proteinExistence type="predicted"/>
<gene>
    <name evidence="1" type="primary">Acey_s0519.g2837</name>
    <name evidence="1" type="ORF">Y032_0519g2837</name>
</gene>
<sequence>MVVDNMKHETSRGYALGVQQLVAMCFNLLARSTKQRNSAGTAGCDQETVSSTLVRFVDAIRAKAGTAIYWPSDAERRRVRKRIFDSYHLHNIVGFIDGSHIRILGPEKTNQTTNVQGSSFRKRRSGLQRQTHLSLVKRELFRASTRLARFQEVPTTLGS</sequence>
<dbReference type="AlphaFoldDB" id="A0A016WU31"/>
<organism evidence="1 2">
    <name type="scientific">Ancylostoma ceylanicum</name>
    <dbReference type="NCBI Taxonomy" id="53326"/>
    <lineage>
        <taxon>Eukaryota</taxon>
        <taxon>Metazoa</taxon>
        <taxon>Ecdysozoa</taxon>
        <taxon>Nematoda</taxon>
        <taxon>Chromadorea</taxon>
        <taxon>Rhabditida</taxon>
        <taxon>Rhabditina</taxon>
        <taxon>Rhabditomorpha</taxon>
        <taxon>Strongyloidea</taxon>
        <taxon>Ancylostomatidae</taxon>
        <taxon>Ancylostomatinae</taxon>
        <taxon>Ancylostoma</taxon>
    </lineage>
</organism>
<dbReference type="OrthoDB" id="5852834at2759"/>
<evidence type="ECO:0008006" key="3">
    <source>
        <dbReference type="Google" id="ProtNLM"/>
    </source>
</evidence>
<dbReference type="EMBL" id="JARK01000119">
    <property type="protein sequence ID" value="EYC42772.1"/>
    <property type="molecule type" value="Genomic_DNA"/>
</dbReference>
<accession>A0A016WU31</accession>
<comment type="caution">
    <text evidence="1">The sequence shown here is derived from an EMBL/GenBank/DDBJ whole genome shotgun (WGS) entry which is preliminary data.</text>
</comment>
<dbReference type="STRING" id="53326.A0A016WU31"/>
<dbReference type="Proteomes" id="UP000024635">
    <property type="component" value="Unassembled WGS sequence"/>
</dbReference>